<proteinExistence type="predicted"/>
<reference evidence="2" key="1">
    <citation type="journal article" date="2014" name="Int. J. Syst. Evol. Microbiol.">
        <title>Complete genome sequence of Corynebacterium casei LMG S-19264T (=DSM 44701T), isolated from a smear-ripened cheese.</title>
        <authorList>
            <consortium name="US DOE Joint Genome Institute (JGI-PGF)"/>
            <person name="Walter F."/>
            <person name="Albersmeier A."/>
            <person name="Kalinowski J."/>
            <person name="Ruckert C."/>
        </authorList>
    </citation>
    <scope>NUCLEOTIDE SEQUENCE</scope>
    <source>
        <strain evidence="2">JCM 4834</strain>
    </source>
</reference>
<evidence type="ECO:0000313" key="2">
    <source>
        <dbReference type="EMBL" id="GGZ95110.1"/>
    </source>
</evidence>
<dbReference type="AlphaFoldDB" id="A0A918VG09"/>
<organism evidence="2 3">
    <name type="scientific">Streptomyces subrutilus</name>
    <dbReference type="NCBI Taxonomy" id="36818"/>
    <lineage>
        <taxon>Bacteria</taxon>
        <taxon>Bacillati</taxon>
        <taxon>Actinomycetota</taxon>
        <taxon>Actinomycetes</taxon>
        <taxon>Kitasatosporales</taxon>
        <taxon>Streptomycetaceae</taxon>
        <taxon>Streptomyces</taxon>
    </lineage>
</organism>
<name>A0A918VG09_9ACTN</name>
<feature type="region of interest" description="Disordered" evidence="1">
    <location>
        <begin position="1"/>
        <end position="21"/>
    </location>
</feature>
<dbReference type="InterPro" id="IPR046732">
    <property type="entry name" value="DUF6624"/>
</dbReference>
<protein>
    <submittedName>
        <fullName evidence="2">Uncharacterized protein</fullName>
    </submittedName>
</protein>
<accession>A0A918VG09</accession>
<gene>
    <name evidence="2" type="ORF">GCM10010371_63760</name>
</gene>
<sequence length="219" mass="23630">MSDQPPGTRRPQSRGVEPPMPRWTARDRYRVTSRLERMARAEQHAAAFALALPAASNRRRHLDTVRALNENGLRAIVDTHGWPDMRAFGMAAATNAVKILCSSRDPDFLRTCRDLVRDAVLAGTCQLPHYAFVADRHAVLAGQPQTYATQINPATRRPYPVRDPEATNDLRAAAGLPPLPSPPTALSALSASSRLVPAGLVVAPAVLPPALLRKAAAGC</sequence>
<dbReference type="Pfam" id="PF20329">
    <property type="entry name" value="DUF6624"/>
    <property type="match status" value="1"/>
</dbReference>
<evidence type="ECO:0000256" key="1">
    <source>
        <dbReference type="SAM" id="MobiDB-lite"/>
    </source>
</evidence>
<dbReference type="RefSeq" id="WP_189829128.1">
    <property type="nucleotide sequence ID" value="NZ_BMVX01000038.1"/>
</dbReference>
<evidence type="ECO:0000313" key="3">
    <source>
        <dbReference type="Proteomes" id="UP000634660"/>
    </source>
</evidence>
<reference evidence="2" key="2">
    <citation type="submission" date="2020-09" db="EMBL/GenBank/DDBJ databases">
        <authorList>
            <person name="Sun Q."/>
            <person name="Ohkuma M."/>
        </authorList>
    </citation>
    <scope>NUCLEOTIDE SEQUENCE</scope>
    <source>
        <strain evidence="2">JCM 4834</strain>
    </source>
</reference>
<comment type="caution">
    <text evidence="2">The sequence shown here is derived from an EMBL/GenBank/DDBJ whole genome shotgun (WGS) entry which is preliminary data.</text>
</comment>
<dbReference type="EMBL" id="BMVX01000038">
    <property type="protein sequence ID" value="GGZ95110.1"/>
    <property type="molecule type" value="Genomic_DNA"/>
</dbReference>
<dbReference type="Proteomes" id="UP000634660">
    <property type="component" value="Unassembled WGS sequence"/>
</dbReference>